<evidence type="ECO:0000256" key="1">
    <source>
        <dbReference type="SAM" id="MobiDB-lite"/>
    </source>
</evidence>
<gene>
    <name evidence="2" type="ORF">KC01_LOCUS4486</name>
</gene>
<accession>A0AAV2J8R1</accession>
<name>A0AAV2J8R1_KNICA</name>
<keyword evidence="3" id="KW-1185">Reference proteome</keyword>
<sequence length="174" mass="20091">MHFENINTYWSPSRPSPRVTRDHRHTRPPSHETTVTLDHRHTRPPSHETTITRDHQPVPSQFNPPPAKKKKVVAYLLITGQTFQAHQQILDHLNKGPLSISVTEDVQQCDVILLFCPILSRVRSDVESAFRKIPDGAEDKPVVLVLLHHTRKPDQVLKQTQWMDEFPMVIQEAK</sequence>
<protein>
    <submittedName>
        <fullName evidence="2">Uncharacterized protein</fullName>
    </submittedName>
</protein>
<evidence type="ECO:0000313" key="3">
    <source>
        <dbReference type="Proteomes" id="UP001497482"/>
    </source>
</evidence>
<proteinExistence type="predicted"/>
<dbReference type="Proteomes" id="UP001497482">
    <property type="component" value="Chromosome 11"/>
</dbReference>
<organism evidence="2 3">
    <name type="scientific">Knipowitschia caucasica</name>
    <name type="common">Caucasian dwarf goby</name>
    <name type="synonym">Pomatoschistus caucasicus</name>
    <dbReference type="NCBI Taxonomy" id="637954"/>
    <lineage>
        <taxon>Eukaryota</taxon>
        <taxon>Metazoa</taxon>
        <taxon>Chordata</taxon>
        <taxon>Craniata</taxon>
        <taxon>Vertebrata</taxon>
        <taxon>Euteleostomi</taxon>
        <taxon>Actinopterygii</taxon>
        <taxon>Neopterygii</taxon>
        <taxon>Teleostei</taxon>
        <taxon>Neoteleostei</taxon>
        <taxon>Acanthomorphata</taxon>
        <taxon>Gobiaria</taxon>
        <taxon>Gobiiformes</taxon>
        <taxon>Gobioidei</taxon>
        <taxon>Gobiidae</taxon>
        <taxon>Gobiinae</taxon>
        <taxon>Knipowitschia</taxon>
    </lineage>
</organism>
<dbReference type="PANTHER" id="PTHR34488">
    <property type="entry name" value="SI:CH211-245H14.1-RELATED"/>
    <property type="match status" value="1"/>
</dbReference>
<feature type="compositionally biased region" description="Polar residues" evidence="1">
    <location>
        <begin position="1"/>
        <end position="13"/>
    </location>
</feature>
<dbReference type="PANTHER" id="PTHR34488:SF1">
    <property type="entry name" value="SI:CH211-245H14.1-RELATED"/>
    <property type="match status" value="1"/>
</dbReference>
<dbReference type="AlphaFoldDB" id="A0AAV2J8R1"/>
<evidence type="ECO:0000313" key="2">
    <source>
        <dbReference type="EMBL" id="CAL1572452.1"/>
    </source>
</evidence>
<reference evidence="2 3" key="1">
    <citation type="submission" date="2024-04" db="EMBL/GenBank/DDBJ databases">
        <authorList>
            <person name="Waldvogel A.-M."/>
            <person name="Schoenle A."/>
        </authorList>
    </citation>
    <scope>NUCLEOTIDE SEQUENCE [LARGE SCALE GENOMIC DNA]</scope>
</reference>
<dbReference type="EMBL" id="OZ035833">
    <property type="protein sequence ID" value="CAL1572452.1"/>
    <property type="molecule type" value="Genomic_DNA"/>
</dbReference>
<feature type="region of interest" description="Disordered" evidence="1">
    <location>
        <begin position="1"/>
        <end position="66"/>
    </location>
</feature>